<dbReference type="EMBL" id="JAAXPG010000012">
    <property type="protein sequence ID" value="NKY98797.1"/>
    <property type="molecule type" value="Genomic_DNA"/>
</dbReference>
<sequence>MGGQAPEVGDHAVEHLAATLRRRREELAGASGVRIGGGLVVHALSTHMWAGVPVPAVACHASVDPLRLRASAGPVTCRRCLAQSGQERQRQVPGQTALEL</sequence>
<dbReference type="AlphaFoldDB" id="A0A7X6RR10"/>
<reference evidence="1 2" key="1">
    <citation type="submission" date="2020-04" db="EMBL/GenBank/DDBJ databases">
        <title>MicrobeNet Type strains.</title>
        <authorList>
            <person name="Nicholson A.C."/>
        </authorList>
    </citation>
    <scope>NUCLEOTIDE SEQUENCE [LARGE SCALE GENOMIC DNA]</scope>
    <source>
        <strain evidence="1 2">ATCC 23612</strain>
    </source>
</reference>
<dbReference type="Proteomes" id="UP000553209">
    <property type="component" value="Unassembled WGS sequence"/>
</dbReference>
<dbReference type="RefSeq" id="WP_061078729.1">
    <property type="nucleotide sequence ID" value="NZ_JAAXPG010000012.1"/>
</dbReference>
<comment type="caution">
    <text evidence="1">The sequence shown here is derived from an EMBL/GenBank/DDBJ whole genome shotgun (WGS) entry which is preliminary data.</text>
</comment>
<accession>A0A7X6RR10</accession>
<name>A0A7X6RR10_9ACTN</name>
<organism evidence="1 2">
    <name type="scientific">Nocardiopsis alborubida</name>
    <dbReference type="NCBI Taxonomy" id="146802"/>
    <lineage>
        <taxon>Bacteria</taxon>
        <taxon>Bacillati</taxon>
        <taxon>Actinomycetota</taxon>
        <taxon>Actinomycetes</taxon>
        <taxon>Streptosporangiales</taxon>
        <taxon>Nocardiopsidaceae</taxon>
        <taxon>Nocardiopsis</taxon>
    </lineage>
</organism>
<keyword evidence="2" id="KW-1185">Reference proteome</keyword>
<evidence type="ECO:0000313" key="2">
    <source>
        <dbReference type="Proteomes" id="UP000553209"/>
    </source>
</evidence>
<evidence type="ECO:0000313" key="1">
    <source>
        <dbReference type="EMBL" id="NKY98797.1"/>
    </source>
</evidence>
<gene>
    <name evidence="1" type="ORF">HGB44_14175</name>
</gene>
<proteinExistence type="predicted"/>
<protein>
    <submittedName>
        <fullName evidence="1">Uncharacterized protein</fullName>
    </submittedName>
</protein>